<dbReference type="EMBL" id="CZBP01000037">
    <property type="protein sequence ID" value="CUQ36814.1"/>
    <property type="molecule type" value="Genomic_DNA"/>
</dbReference>
<accession>A0A174VPT8</accession>
<protein>
    <submittedName>
        <fullName evidence="1">Uncharacterized protein</fullName>
    </submittedName>
</protein>
<dbReference type="Proteomes" id="UP000095762">
    <property type="component" value="Unassembled WGS sequence"/>
</dbReference>
<organism evidence="1 2">
    <name type="scientific">Blautia obeum</name>
    <dbReference type="NCBI Taxonomy" id="40520"/>
    <lineage>
        <taxon>Bacteria</taxon>
        <taxon>Bacillati</taxon>
        <taxon>Bacillota</taxon>
        <taxon>Clostridia</taxon>
        <taxon>Lachnospirales</taxon>
        <taxon>Lachnospiraceae</taxon>
        <taxon>Blautia</taxon>
    </lineage>
</organism>
<evidence type="ECO:0000313" key="1">
    <source>
        <dbReference type="EMBL" id="CUQ36814.1"/>
    </source>
</evidence>
<reference evidence="1 2" key="1">
    <citation type="submission" date="2015-09" db="EMBL/GenBank/DDBJ databases">
        <authorList>
            <consortium name="Pathogen Informatics"/>
        </authorList>
    </citation>
    <scope>NUCLEOTIDE SEQUENCE [LARGE SCALE GENOMIC DNA]</scope>
    <source>
        <strain evidence="1 2">2789STDY5834957</strain>
    </source>
</reference>
<gene>
    <name evidence="1" type="ORF">ERS852569_03425</name>
</gene>
<evidence type="ECO:0000313" key="2">
    <source>
        <dbReference type="Proteomes" id="UP000095762"/>
    </source>
</evidence>
<dbReference type="AlphaFoldDB" id="A0A174VPT8"/>
<name>A0A174VPT8_9FIRM</name>
<proteinExistence type="predicted"/>
<sequence length="48" mass="5643">MAKTIKFNLICDGYPARTIEDLQDHFSVEDLLDYYEKGLLAKRLFLYA</sequence>
<dbReference type="RefSeq" id="WP_155513481.1">
    <property type="nucleotide sequence ID" value="NZ_CZBP01000037.1"/>
</dbReference>